<evidence type="ECO:0000313" key="1">
    <source>
        <dbReference type="EMBL" id="TYJ14440.1"/>
    </source>
</evidence>
<proteinExistence type="predicted"/>
<sequence length="140" mass="15766">MSNSYIIQSISKINDFTHYLGYSFTKATLDLKYLSIFLSFSSLKKPKYSFFNLSDILFPCIQICKVPWILPQSLQLPHLPPCLSTSTALATELERLEAKVHLIPNLYQTLAANGQSLNTLSVVSVPFKRLEQLVASPSLR</sequence>
<dbReference type="EMBL" id="CM017645">
    <property type="protein sequence ID" value="TYJ14440.1"/>
    <property type="molecule type" value="Genomic_DNA"/>
</dbReference>
<accession>A0A5D2XLB1</accession>
<organism evidence="1 2">
    <name type="scientific">Gossypium mustelinum</name>
    <name type="common">Cotton</name>
    <name type="synonym">Gossypium caicoense</name>
    <dbReference type="NCBI Taxonomy" id="34275"/>
    <lineage>
        <taxon>Eukaryota</taxon>
        <taxon>Viridiplantae</taxon>
        <taxon>Streptophyta</taxon>
        <taxon>Embryophyta</taxon>
        <taxon>Tracheophyta</taxon>
        <taxon>Spermatophyta</taxon>
        <taxon>Magnoliopsida</taxon>
        <taxon>eudicotyledons</taxon>
        <taxon>Gunneridae</taxon>
        <taxon>Pentapetalae</taxon>
        <taxon>rosids</taxon>
        <taxon>malvids</taxon>
        <taxon>Malvales</taxon>
        <taxon>Malvaceae</taxon>
        <taxon>Malvoideae</taxon>
        <taxon>Gossypium</taxon>
    </lineage>
</organism>
<gene>
    <name evidence="1" type="ORF">E1A91_A10G119400v1</name>
</gene>
<evidence type="ECO:0000313" key="2">
    <source>
        <dbReference type="Proteomes" id="UP000323597"/>
    </source>
</evidence>
<dbReference type="Proteomes" id="UP000323597">
    <property type="component" value="Chromosome A10"/>
</dbReference>
<name>A0A5D2XLB1_GOSMU</name>
<protein>
    <submittedName>
        <fullName evidence="1">Uncharacterized protein</fullName>
    </submittedName>
</protein>
<keyword evidence="2" id="KW-1185">Reference proteome</keyword>
<reference evidence="1 2" key="1">
    <citation type="submission" date="2019-07" db="EMBL/GenBank/DDBJ databases">
        <title>WGS assembly of Gossypium mustelinum.</title>
        <authorList>
            <person name="Chen Z.J."/>
            <person name="Sreedasyam A."/>
            <person name="Ando A."/>
            <person name="Song Q."/>
            <person name="De L."/>
            <person name="Hulse-Kemp A."/>
            <person name="Ding M."/>
            <person name="Ye W."/>
            <person name="Kirkbride R."/>
            <person name="Jenkins J."/>
            <person name="Plott C."/>
            <person name="Lovell J."/>
            <person name="Lin Y.-M."/>
            <person name="Vaughn R."/>
            <person name="Liu B."/>
            <person name="Li W."/>
            <person name="Simpson S."/>
            <person name="Scheffler B."/>
            <person name="Saski C."/>
            <person name="Grover C."/>
            <person name="Hu G."/>
            <person name="Conover J."/>
            <person name="Carlson J."/>
            <person name="Shu S."/>
            <person name="Boston L."/>
            <person name="Williams M."/>
            <person name="Peterson D."/>
            <person name="Mcgee K."/>
            <person name="Jones D."/>
            <person name="Wendel J."/>
            <person name="Stelly D."/>
            <person name="Grimwood J."/>
            <person name="Schmutz J."/>
        </authorList>
    </citation>
    <scope>NUCLEOTIDE SEQUENCE [LARGE SCALE GENOMIC DNA]</scope>
    <source>
        <strain evidence="1">1408120.09</strain>
    </source>
</reference>
<dbReference type="AlphaFoldDB" id="A0A5D2XLB1"/>